<keyword evidence="4" id="KW-1185">Reference proteome</keyword>
<proteinExistence type="predicted"/>
<feature type="region of interest" description="Disordered" evidence="2">
    <location>
        <begin position="430"/>
        <end position="449"/>
    </location>
</feature>
<name>A0AAV5GJU8_9BASI</name>
<dbReference type="AlphaFoldDB" id="A0AAV5GJU8"/>
<sequence length="649" mass="69423">MSDDSFRALDALVQEEVQAVSALTQENARLRALLSERDAAPSSTFDPAALFAELQATKVAQAELAAELQALRESRPPVAVVEDQASEVALLRGSLVDLATQLEAERTRVSALEAERREAEEKVTTLRSKVEESRRAIMRLQTEASNNKPRGSIDMQYSFPPRRASLLANESTVPRRRSSLGLAAIAASPEYPASPSEEHEPEPQCFGLGFGLSSPASAPIALSSSPTKSTSTATPLARLAHRRGSASIAVVPEDEDDAQRINRLRELRLGVHSTKVASRRNSAVSGLPDFVQPGDFEWDLERRFARRLSTSSSRRTRSGEDSDADAPLSANLRLCGRKDSVAMFESWSRRSSLTDSVSDFAGASQPSGEMLSDLRLQLDGLRIQLAEAEEGRRASETCLQALREYIVKSNSNAEQPMSLPPLPTDPTLDDVAACTHAPRSGSSRWSIPRLSLTSRRDSAGLTAESTRRGSSASTASATTYHESRTTPSLASFGSFSFSALVSRSSSIVDGDASPKMSRPPRFNDDNLFPVEPTPLLRSLSASSVARSTGHSPSASIDDSVSIAPSLISDLSSANSAASSRSPSPSPFDDEDEVLSPRVVIDFAAEDDAAHPFALSDEFGVEDKLVSAARMPVVKGSLVTLASAARAVSA</sequence>
<dbReference type="EMBL" id="BQKY01000006">
    <property type="protein sequence ID" value="GJN90130.1"/>
    <property type="molecule type" value="Genomic_DNA"/>
</dbReference>
<reference evidence="3 4" key="1">
    <citation type="submission" date="2021-12" db="EMBL/GenBank/DDBJ databases">
        <title>High titer production of polyol ester of fatty acids by Rhodotorula paludigena BS15 towards product separation-free biomass refinery.</title>
        <authorList>
            <person name="Mano J."/>
            <person name="Ono H."/>
            <person name="Tanaka T."/>
            <person name="Naito K."/>
            <person name="Sushida H."/>
            <person name="Ike M."/>
            <person name="Tokuyasu K."/>
            <person name="Kitaoka M."/>
        </authorList>
    </citation>
    <scope>NUCLEOTIDE SEQUENCE [LARGE SCALE GENOMIC DNA]</scope>
    <source>
        <strain evidence="3 4">BS15</strain>
    </source>
</reference>
<evidence type="ECO:0000256" key="1">
    <source>
        <dbReference type="SAM" id="Coils"/>
    </source>
</evidence>
<protein>
    <recommendedName>
        <fullName evidence="5">Proteophosphoglycan ppg4</fullName>
    </recommendedName>
</protein>
<evidence type="ECO:0000313" key="3">
    <source>
        <dbReference type="EMBL" id="GJN90130.1"/>
    </source>
</evidence>
<feature type="region of interest" description="Disordered" evidence="2">
    <location>
        <begin position="507"/>
        <end position="529"/>
    </location>
</feature>
<gene>
    <name evidence="3" type="ORF">Rhopal_003129-T1</name>
</gene>
<evidence type="ECO:0008006" key="5">
    <source>
        <dbReference type="Google" id="ProtNLM"/>
    </source>
</evidence>
<feature type="compositionally biased region" description="Low complexity" evidence="2">
    <location>
        <begin position="462"/>
        <end position="479"/>
    </location>
</feature>
<organism evidence="3 4">
    <name type="scientific">Rhodotorula paludigena</name>
    <dbReference type="NCBI Taxonomy" id="86838"/>
    <lineage>
        <taxon>Eukaryota</taxon>
        <taxon>Fungi</taxon>
        <taxon>Dikarya</taxon>
        <taxon>Basidiomycota</taxon>
        <taxon>Pucciniomycotina</taxon>
        <taxon>Microbotryomycetes</taxon>
        <taxon>Sporidiobolales</taxon>
        <taxon>Sporidiobolaceae</taxon>
        <taxon>Rhodotorula</taxon>
    </lineage>
</organism>
<evidence type="ECO:0000313" key="4">
    <source>
        <dbReference type="Proteomes" id="UP001342314"/>
    </source>
</evidence>
<comment type="caution">
    <text evidence="3">The sequence shown here is derived from an EMBL/GenBank/DDBJ whole genome shotgun (WGS) entry which is preliminary data.</text>
</comment>
<feature type="coiled-coil region" evidence="1">
    <location>
        <begin position="95"/>
        <end position="143"/>
    </location>
</feature>
<keyword evidence="1" id="KW-0175">Coiled coil</keyword>
<accession>A0AAV5GJU8</accession>
<evidence type="ECO:0000256" key="2">
    <source>
        <dbReference type="SAM" id="MobiDB-lite"/>
    </source>
</evidence>
<feature type="region of interest" description="Disordered" evidence="2">
    <location>
        <begin position="456"/>
        <end position="483"/>
    </location>
</feature>
<dbReference type="Proteomes" id="UP001342314">
    <property type="component" value="Unassembled WGS sequence"/>
</dbReference>